<name>A0A6P9A160_THRPL</name>
<evidence type="ECO:0000313" key="2">
    <source>
        <dbReference type="Proteomes" id="UP000515158"/>
    </source>
</evidence>
<evidence type="ECO:0000313" key="3">
    <source>
        <dbReference type="RefSeq" id="XP_034251039.1"/>
    </source>
</evidence>
<dbReference type="PANTHER" id="PTHR12890:SF0">
    <property type="entry name" value="PROTEIN-L-HISTIDINE N-PROS-METHYLTRANSFERASE"/>
    <property type="match status" value="1"/>
</dbReference>
<dbReference type="GO" id="GO:0106370">
    <property type="term" value="F:protein-L-histidine N-pros-methyltransferase activity"/>
    <property type="evidence" value="ECO:0007669"/>
    <property type="project" value="InterPro"/>
</dbReference>
<accession>A0A6P9A160</accession>
<dbReference type="OrthoDB" id="199041at2759"/>
<proteinExistence type="predicted"/>
<gene>
    <name evidence="3" type="primary">LOC117651283</name>
</gene>
<dbReference type="InterPro" id="IPR029063">
    <property type="entry name" value="SAM-dependent_MTases_sf"/>
</dbReference>
<dbReference type="SUPFAM" id="SSF53335">
    <property type="entry name" value="S-adenosyl-L-methionine-dependent methyltransferases"/>
    <property type="match status" value="1"/>
</dbReference>
<dbReference type="KEGG" id="tpal:117651283"/>
<keyword evidence="2" id="KW-1185">Reference proteome</keyword>
<organism evidence="3">
    <name type="scientific">Thrips palmi</name>
    <name type="common">Melon thrips</name>
    <dbReference type="NCBI Taxonomy" id="161013"/>
    <lineage>
        <taxon>Eukaryota</taxon>
        <taxon>Metazoa</taxon>
        <taxon>Ecdysozoa</taxon>
        <taxon>Arthropoda</taxon>
        <taxon>Hexapoda</taxon>
        <taxon>Insecta</taxon>
        <taxon>Pterygota</taxon>
        <taxon>Neoptera</taxon>
        <taxon>Paraneoptera</taxon>
        <taxon>Thysanoptera</taxon>
        <taxon>Terebrantia</taxon>
        <taxon>Thripoidea</taxon>
        <taxon>Thripidae</taxon>
        <taxon>Thrips</taxon>
    </lineage>
</organism>
<dbReference type="InParanoid" id="A0A6P9A160"/>
<dbReference type="FunCoup" id="A0A6P9A160">
    <property type="interactions" value="277"/>
</dbReference>
<dbReference type="Gene3D" id="3.40.50.150">
    <property type="entry name" value="Vaccinia Virus protein VP39"/>
    <property type="match status" value="1"/>
</dbReference>
<evidence type="ECO:0000256" key="1">
    <source>
        <dbReference type="SAM" id="MobiDB-lite"/>
    </source>
</evidence>
<dbReference type="Pfam" id="PF05219">
    <property type="entry name" value="DREV"/>
    <property type="match status" value="1"/>
</dbReference>
<dbReference type="Proteomes" id="UP000515158">
    <property type="component" value="Unplaced"/>
</dbReference>
<feature type="region of interest" description="Disordered" evidence="1">
    <location>
        <begin position="1"/>
        <end position="33"/>
    </location>
</feature>
<sequence>MKEDSEPSHGVGNSQCTEPQSTPQPGPTMETHNVQPVIPDCDCGFTHAQDSNATVPLRLRRGGSLARTLYRKTVADNELRHMNKAVWYQTRLAGCSAAVRDCFVRMDCDEETEAFLADAEAKSESILLQLWYSLVKLLLGWFFTQTSLNGFLGRGSMFVFSAAQFGRLLDGHVGRPGGRLLDIGAGDGAVTVRIESYFDQVSVTEISAPMRRILARRKYRILEIDNWADDGPWDVISCLNVLDRCSRPTDLLRQIHETLTPGGRAVIALVLPYQPYVEVGENHEPEERMPIQGSSFDEQVESFIAHVLDPVGFLVDKWTRLPYLCEGDLNQAYYWLSDAVFVVRKAEGL</sequence>
<feature type="compositionally biased region" description="Polar residues" evidence="1">
    <location>
        <begin position="11"/>
        <end position="23"/>
    </location>
</feature>
<dbReference type="PANTHER" id="PTHR12890">
    <property type="entry name" value="DREV PROTEIN"/>
    <property type="match status" value="1"/>
</dbReference>
<dbReference type="GeneID" id="117651283"/>
<dbReference type="InterPro" id="IPR007884">
    <property type="entry name" value="METL9"/>
</dbReference>
<dbReference type="RefSeq" id="XP_034251039.1">
    <property type="nucleotide sequence ID" value="XM_034395148.1"/>
</dbReference>
<dbReference type="AlphaFoldDB" id="A0A6P9A160"/>
<reference evidence="3" key="1">
    <citation type="submission" date="2025-08" db="UniProtKB">
        <authorList>
            <consortium name="RefSeq"/>
        </authorList>
    </citation>
    <scope>IDENTIFICATION</scope>
    <source>
        <tissue evidence="3">Total insect</tissue>
    </source>
</reference>
<dbReference type="CDD" id="cd02440">
    <property type="entry name" value="AdoMet_MTases"/>
    <property type="match status" value="1"/>
</dbReference>
<protein>
    <submittedName>
        <fullName evidence="3">Methyltransferase-like protein 9</fullName>
    </submittedName>
</protein>